<dbReference type="PANTHER" id="PTHR48413">
    <property type="match status" value="1"/>
</dbReference>
<dbReference type="AlphaFoldDB" id="A0A7M2YVR3"/>
<protein>
    <recommendedName>
        <fullName evidence="4">Phosphosulfolactate synthase</fullName>
    </recommendedName>
</protein>
<evidence type="ECO:0000313" key="2">
    <source>
        <dbReference type="EMBL" id="RDI74223.1"/>
    </source>
</evidence>
<evidence type="ECO:0008006" key="4">
    <source>
        <dbReference type="Google" id="ProtNLM"/>
    </source>
</evidence>
<organism evidence="2 3">
    <name type="scientific">Gaiella occulta</name>
    <dbReference type="NCBI Taxonomy" id="1002870"/>
    <lineage>
        <taxon>Bacteria</taxon>
        <taxon>Bacillati</taxon>
        <taxon>Actinomycetota</taxon>
        <taxon>Thermoleophilia</taxon>
        <taxon>Gaiellales</taxon>
        <taxon>Gaiellaceae</taxon>
        <taxon>Gaiella</taxon>
    </lineage>
</organism>
<gene>
    <name evidence="2" type="ORF">Gocc_1799</name>
</gene>
<dbReference type="Proteomes" id="UP000254134">
    <property type="component" value="Unassembled WGS sequence"/>
</dbReference>
<accession>A0A7M2YVR3</accession>
<dbReference type="EMBL" id="QQZY01000004">
    <property type="protein sequence ID" value="RDI74223.1"/>
    <property type="molecule type" value="Genomic_DNA"/>
</dbReference>
<sequence>MTIGGFEDGWLGVPTRPGKPRQNGLTHVIDKGLNTRDIEGMFDTAGAFVDIVKLGWGTSYVTNNLEKKIALYRHFQTPVVCGGTLFEAVYARGKMDEFKAWLVEHRFAHVEISDGTIDIPRDEKLELIRDFARDFTVLSEVGSKDSDVVYAPYQWVEWIKEELAAGSWKVITEAREGGTAGIFRKDGDMRTGLIDEIAHEVPIDDLIFEAPTKSSQAWFVKQFGPNVNLGNIPPDEVIPLETLRLGLRGDTLKEILVPAPEPSA</sequence>
<reference evidence="2 3" key="1">
    <citation type="submission" date="2018-07" db="EMBL/GenBank/DDBJ databases">
        <title>High-quality-draft genome sequence of Gaiella occulta.</title>
        <authorList>
            <person name="Severino R."/>
            <person name="Froufe H.J.C."/>
            <person name="Rainey F.A."/>
            <person name="Barroso C."/>
            <person name="Albuquerque L."/>
            <person name="Lobo-Da-Cunha A."/>
            <person name="Da Costa M.S."/>
            <person name="Egas C."/>
        </authorList>
    </citation>
    <scope>NUCLEOTIDE SEQUENCE [LARGE SCALE GENOMIC DNA]</scope>
    <source>
        <strain evidence="2 3">F2-233</strain>
    </source>
</reference>
<dbReference type="InterPro" id="IPR013785">
    <property type="entry name" value="Aldolase_TIM"/>
</dbReference>
<keyword evidence="3" id="KW-1185">Reference proteome</keyword>
<reference evidence="3" key="2">
    <citation type="journal article" date="2019" name="MicrobiologyOpen">
        <title>High-quality draft genome sequence of Gaiella occulta isolated from a 150 meter deep mineral water borehole and comparison with the genome sequences of other deep-branching lineages of the phylum Actinobacteria.</title>
        <authorList>
            <person name="Severino R."/>
            <person name="Froufe H.J.C."/>
            <person name="Barroso C."/>
            <person name="Albuquerque L."/>
            <person name="Lobo-da-Cunha A."/>
            <person name="da Costa M.S."/>
            <person name="Egas C."/>
        </authorList>
    </citation>
    <scope>NUCLEOTIDE SEQUENCE [LARGE SCALE GENOMIC DNA]</scope>
    <source>
        <strain evidence="3">F2-233</strain>
    </source>
</reference>
<dbReference type="Pfam" id="PF02679">
    <property type="entry name" value="ComA"/>
    <property type="match status" value="1"/>
</dbReference>
<dbReference type="SUPFAM" id="SSF102110">
    <property type="entry name" value="(2r)-phospho-3-sulfolactate synthase ComA"/>
    <property type="match status" value="1"/>
</dbReference>
<name>A0A7M2YVR3_9ACTN</name>
<dbReference type="PANTHER" id="PTHR48413:SF1">
    <property type="entry name" value="PROTEIN HEAT-STRESS-ASSOCIATED 32"/>
    <property type="match status" value="1"/>
</dbReference>
<evidence type="ECO:0000256" key="1">
    <source>
        <dbReference type="ARBA" id="ARBA00010424"/>
    </source>
</evidence>
<comment type="caution">
    <text evidence="2">The sequence shown here is derived from an EMBL/GenBank/DDBJ whole genome shotgun (WGS) entry which is preliminary data.</text>
</comment>
<dbReference type="InterPro" id="IPR003830">
    <property type="entry name" value="ComA_synth"/>
</dbReference>
<dbReference type="Gene3D" id="3.20.20.70">
    <property type="entry name" value="Aldolase class I"/>
    <property type="match status" value="1"/>
</dbReference>
<evidence type="ECO:0000313" key="3">
    <source>
        <dbReference type="Proteomes" id="UP000254134"/>
    </source>
</evidence>
<dbReference type="InterPro" id="IPR036112">
    <property type="entry name" value="ComA_synth_sf"/>
</dbReference>
<comment type="similarity">
    <text evidence="1">Belongs to the phosphosulfolactate synthase family.</text>
</comment>
<dbReference type="OrthoDB" id="7809088at2"/>
<proteinExistence type="inferred from homology"/>
<dbReference type="RefSeq" id="WP_114796229.1">
    <property type="nucleotide sequence ID" value="NZ_QQZY01000004.1"/>
</dbReference>